<evidence type="ECO:0000313" key="2">
    <source>
        <dbReference type="Proteomes" id="UP000887565"/>
    </source>
</evidence>
<evidence type="ECO:0000313" key="3">
    <source>
        <dbReference type="WBParaSite" id="nRc.2.0.1.t20303-RA"/>
    </source>
</evidence>
<protein>
    <submittedName>
        <fullName evidence="3">Uncharacterized protein</fullName>
    </submittedName>
</protein>
<sequence length="146" mass="15958">MQAAKSAKSSSPATRRDLKDVHAIHNNNTVKVVTWGTNVIKALQLVIDGATQQINFVQPIDSTPPAAAVQQVQNTPAASHGYLSHIARNFQKLRANGMGKFPDFEHHIMLTEDAIPVAGSVRQVPITHCAAVEKEVEQMVTDDIWE</sequence>
<feature type="compositionally biased region" description="Low complexity" evidence="1">
    <location>
        <begin position="1"/>
        <end position="13"/>
    </location>
</feature>
<reference evidence="3" key="1">
    <citation type="submission" date="2022-11" db="UniProtKB">
        <authorList>
            <consortium name="WormBaseParasite"/>
        </authorList>
    </citation>
    <scope>IDENTIFICATION</scope>
</reference>
<dbReference type="Proteomes" id="UP000887565">
    <property type="component" value="Unplaced"/>
</dbReference>
<accession>A0A915J364</accession>
<proteinExistence type="predicted"/>
<evidence type="ECO:0000256" key="1">
    <source>
        <dbReference type="SAM" id="MobiDB-lite"/>
    </source>
</evidence>
<keyword evidence="2" id="KW-1185">Reference proteome</keyword>
<name>A0A915J364_ROMCU</name>
<feature type="region of interest" description="Disordered" evidence="1">
    <location>
        <begin position="1"/>
        <end position="20"/>
    </location>
</feature>
<dbReference type="WBParaSite" id="nRc.2.0.1.t20303-RA">
    <property type="protein sequence ID" value="nRc.2.0.1.t20303-RA"/>
    <property type="gene ID" value="nRc.2.0.1.g20303"/>
</dbReference>
<dbReference type="AlphaFoldDB" id="A0A915J364"/>
<organism evidence="2 3">
    <name type="scientific">Romanomermis culicivorax</name>
    <name type="common">Nematode worm</name>
    <dbReference type="NCBI Taxonomy" id="13658"/>
    <lineage>
        <taxon>Eukaryota</taxon>
        <taxon>Metazoa</taxon>
        <taxon>Ecdysozoa</taxon>
        <taxon>Nematoda</taxon>
        <taxon>Enoplea</taxon>
        <taxon>Dorylaimia</taxon>
        <taxon>Mermithida</taxon>
        <taxon>Mermithoidea</taxon>
        <taxon>Mermithidae</taxon>
        <taxon>Romanomermis</taxon>
    </lineage>
</organism>